<dbReference type="EMBL" id="JAFLQW010000383">
    <property type="protein sequence ID" value="MBO0350305.1"/>
    <property type="molecule type" value="Genomic_DNA"/>
</dbReference>
<accession>A0ABS3FT54</accession>
<gene>
    <name evidence="1" type="ORF">J0895_14560</name>
</gene>
<dbReference type="Proteomes" id="UP000664844">
    <property type="component" value="Unassembled WGS sequence"/>
</dbReference>
<name>A0ABS3FT54_9CYAN</name>
<comment type="caution">
    <text evidence="1">The sequence shown here is derived from an EMBL/GenBank/DDBJ whole genome shotgun (WGS) entry which is preliminary data.</text>
</comment>
<sequence length="91" mass="10143">MFNLSQEMIEMMNTKLMNTKLLSLLFALPILVTTGSNTFARDEMLKSPDPELFLGQQPNALVTQDEPRSMELLVAARGEQPGKCELLGICK</sequence>
<evidence type="ECO:0000313" key="1">
    <source>
        <dbReference type="EMBL" id="MBO0350305.1"/>
    </source>
</evidence>
<proteinExistence type="predicted"/>
<reference evidence="1 2" key="1">
    <citation type="submission" date="2021-03" db="EMBL/GenBank/DDBJ databases">
        <title>Metabolic Capacity of the Antarctic Cyanobacterium Phormidium pseudopriestleyi that Sustains Oxygenic Photosynthesis in the Presence of Hydrogen Sulfide.</title>
        <authorList>
            <person name="Lumian J.E."/>
            <person name="Jungblut A.D."/>
            <person name="Dillon M.L."/>
            <person name="Hawes I."/>
            <person name="Doran P.T."/>
            <person name="Mackey T.J."/>
            <person name="Dick G.J."/>
            <person name="Grettenberger C.L."/>
            <person name="Sumner D.Y."/>
        </authorList>
    </citation>
    <scope>NUCLEOTIDE SEQUENCE [LARGE SCALE GENOMIC DNA]</scope>
    <source>
        <strain evidence="1 2">FRX01</strain>
    </source>
</reference>
<evidence type="ECO:0000313" key="2">
    <source>
        <dbReference type="Proteomes" id="UP000664844"/>
    </source>
</evidence>
<organism evidence="1 2">
    <name type="scientific">Phormidium pseudopriestleyi FRX01</name>
    <dbReference type="NCBI Taxonomy" id="1759528"/>
    <lineage>
        <taxon>Bacteria</taxon>
        <taxon>Bacillati</taxon>
        <taxon>Cyanobacteriota</taxon>
        <taxon>Cyanophyceae</taxon>
        <taxon>Oscillatoriophycideae</taxon>
        <taxon>Oscillatoriales</taxon>
        <taxon>Oscillatoriaceae</taxon>
        <taxon>Phormidium</taxon>
    </lineage>
</organism>
<protein>
    <submittedName>
        <fullName evidence="1">Uncharacterized protein</fullName>
    </submittedName>
</protein>
<keyword evidence="2" id="KW-1185">Reference proteome</keyword>